<dbReference type="InterPro" id="IPR051218">
    <property type="entry name" value="Sec_MonoDiacylglyc_Lipase"/>
</dbReference>
<gene>
    <name evidence="4" type="ORF">F8M41_001152</name>
</gene>
<evidence type="ECO:0000313" key="4">
    <source>
        <dbReference type="EMBL" id="KAF0457810.1"/>
    </source>
</evidence>
<keyword evidence="2" id="KW-0812">Transmembrane</keyword>
<organism evidence="4 5">
    <name type="scientific">Gigaspora margarita</name>
    <dbReference type="NCBI Taxonomy" id="4874"/>
    <lineage>
        <taxon>Eukaryota</taxon>
        <taxon>Fungi</taxon>
        <taxon>Fungi incertae sedis</taxon>
        <taxon>Mucoromycota</taxon>
        <taxon>Glomeromycotina</taxon>
        <taxon>Glomeromycetes</taxon>
        <taxon>Diversisporales</taxon>
        <taxon>Gigasporaceae</taxon>
        <taxon>Gigaspora</taxon>
    </lineage>
</organism>
<feature type="region of interest" description="Disordered" evidence="1">
    <location>
        <begin position="550"/>
        <end position="573"/>
    </location>
</feature>
<sequence>MASTLDEKNPSTLSSFLNEKHPSTIFNMSDAISIDDQLYIQDLFSIPKEGYLPESLKKFEPFFDSIKTFCIYLKDVYIHIVLMFATNWTMPITQPINFILIILIYLASICFLFPATLILSLGAFLGINIKLYDEAGWQKLTTEELPKIRERGITALGKPPNSPKPTFNLDLAETLLFLSSVVYSRDELEVRKAVTHLSKIRNNLSKQETVEECDIEMVFQALNKADKGVRDIVNDWDIQFKSVSELSTTKGIYAGIFWSVENNFIVVSFKGTSPTNFLELVVNFTFQRKDGRGFLFGGVHDGFYGCLFPKDNAGAILARKGYPHIRIVEAINAKAREIREKNKKTDKVNIWITGHSLGASLATLFYSRLLKTPDILSDDCILRDVYSYAALAVGDSNFSSEFASRYNDNNTTLWRIICELDIAPHLPPNNGLFRSLRQYLTENDILNYFHVGDKVKFYHSNKKPYGDPIVFNPGKYRKVDRDLDWNDWKTLFDDAEPLIANQLAKNDSSIYNQTLIPYENLLKLPVLTMLRNHIPHRYFAAMERSRHYFSENDSSTHTTTPITTTTTVPTPTC</sequence>
<dbReference type="SUPFAM" id="SSF53474">
    <property type="entry name" value="alpha/beta-Hydrolases"/>
    <property type="match status" value="1"/>
</dbReference>
<evidence type="ECO:0000259" key="3">
    <source>
        <dbReference type="Pfam" id="PF01764"/>
    </source>
</evidence>
<protein>
    <submittedName>
        <fullName evidence="4">Alpha/beta-hydrolase</fullName>
    </submittedName>
</protein>
<feature type="compositionally biased region" description="Low complexity" evidence="1">
    <location>
        <begin position="556"/>
        <end position="573"/>
    </location>
</feature>
<accession>A0A8H4A815</accession>
<dbReference type="PANTHER" id="PTHR45856:SF24">
    <property type="entry name" value="FUNGAL LIPASE-LIKE DOMAIN-CONTAINING PROTEIN"/>
    <property type="match status" value="1"/>
</dbReference>
<keyword evidence="5" id="KW-1185">Reference proteome</keyword>
<reference evidence="4 5" key="1">
    <citation type="journal article" date="2019" name="Environ. Microbiol.">
        <title>At the nexus of three kingdoms: the genome of the mycorrhizal fungus Gigaspora margarita provides insights into plant, endobacterial and fungal interactions.</title>
        <authorList>
            <person name="Venice F."/>
            <person name="Ghignone S."/>
            <person name="Salvioli di Fossalunga A."/>
            <person name="Amselem J."/>
            <person name="Novero M."/>
            <person name="Xianan X."/>
            <person name="Sedzielewska Toro K."/>
            <person name="Morin E."/>
            <person name="Lipzen A."/>
            <person name="Grigoriev I.V."/>
            <person name="Henrissat B."/>
            <person name="Martin F.M."/>
            <person name="Bonfante P."/>
        </authorList>
    </citation>
    <scope>NUCLEOTIDE SEQUENCE [LARGE SCALE GENOMIC DNA]</scope>
    <source>
        <strain evidence="4 5">BEG34</strain>
    </source>
</reference>
<dbReference type="InterPro" id="IPR029058">
    <property type="entry name" value="AB_hydrolase_fold"/>
</dbReference>
<dbReference type="Proteomes" id="UP000439903">
    <property type="component" value="Unassembled WGS sequence"/>
</dbReference>
<dbReference type="EMBL" id="WTPW01001091">
    <property type="protein sequence ID" value="KAF0457810.1"/>
    <property type="molecule type" value="Genomic_DNA"/>
</dbReference>
<dbReference type="CDD" id="cd00519">
    <property type="entry name" value="Lipase_3"/>
    <property type="match status" value="1"/>
</dbReference>
<keyword evidence="2" id="KW-0472">Membrane</keyword>
<dbReference type="GO" id="GO:0016787">
    <property type="term" value="F:hydrolase activity"/>
    <property type="evidence" value="ECO:0007669"/>
    <property type="project" value="UniProtKB-KW"/>
</dbReference>
<evidence type="ECO:0000313" key="5">
    <source>
        <dbReference type="Proteomes" id="UP000439903"/>
    </source>
</evidence>
<evidence type="ECO:0000256" key="2">
    <source>
        <dbReference type="SAM" id="Phobius"/>
    </source>
</evidence>
<dbReference type="PANTHER" id="PTHR45856">
    <property type="entry name" value="ALPHA/BETA-HYDROLASES SUPERFAMILY PROTEIN"/>
    <property type="match status" value="1"/>
</dbReference>
<dbReference type="Pfam" id="PF01764">
    <property type="entry name" value="Lipase_3"/>
    <property type="match status" value="1"/>
</dbReference>
<dbReference type="GO" id="GO:0006629">
    <property type="term" value="P:lipid metabolic process"/>
    <property type="evidence" value="ECO:0007669"/>
    <property type="project" value="InterPro"/>
</dbReference>
<feature type="domain" description="Fungal lipase-type" evidence="3">
    <location>
        <begin position="266"/>
        <end position="429"/>
    </location>
</feature>
<comment type="caution">
    <text evidence="4">The sequence shown here is derived from an EMBL/GenBank/DDBJ whole genome shotgun (WGS) entry which is preliminary data.</text>
</comment>
<proteinExistence type="predicted"/>
<evidence type="ECO:0000256" key="1">
    <source>
        <dbReference type="SAM" id="MobiDB-lite"/>
    </source>
</evidence>
<keyword evidence="4" id="KW-0378">Hydrolase</keyword>
<dbReference type="OrthoDB" id="426718at2759"/>
<feature type="transmembrane region" description="Helical" evidence="2">
    <location>
        <begin position="96"/>
        <end position="129"/>
    </location>
</feature>
<keyword evidence="2" id="KW-1133">Transmembrane helix</keyword>
<name>A0A8H4A815_GIGMA</name>
<dbReference type="InterPro" id="IPR002921">
    <property type="entry name" value="Fungal_lipase-type"/>
</dbReference>
<dbReference type="AlphaFoldDB" id="A0A8H4A815"/>
<dbReference type="Gene3D" id="3.40.50.1820">
    <property type="entry name" value="alpha/beta hydrolase"/>
    <property type="match status" value="1"/>
</dbReference>